<organism evidence="1 2">
    <name type="scientific">Ephemeroptericola cinctiostellae</name>
    <dbReference type="NCBI Taxonomy" id="2268024"/>
    <lineage>
        <taxon>Bacteria</taxon>
        <taxon>Pseudomonadati</taxon>
        <taxon>Pseudomonadota</taxon>
        <taxon>Betaproteobacteria</taxon>
        <taxon>Burkholderiales</taxon>
        <taxon>Burkholderiaceae</taxon>
        <taxon>Ephemeroptericola</taxon>
    </lineage>
</organism>
<gene>
    <name evidence="1" type="ORF">DTO96_101950</name>
</gene>
<sequence>MEMVVTAAVVVSQQAAVRALLVKVLAARLKVYKELEGLTKELLQQLPQ</sequence>
<dbReference type="Proteomes" id="UP000252182">
    <property type="component" value="Chromosome"/>
</dbReference>
<dbReference type="EMBL" id="CP031124">
    <property type="protein sequence ID" value="AXF86204.1"/>
    <property type="molecule type" value="Genomic_DNA"/>
</dbReference>
<protein>
    <submittedName>
        <fullName evidence="1">Uncharacterized protein</fullName>
    </submittedName>
</protein>
<reference evidence="2" key="1">
    <citation type="submission" date="2018-07" db="EMBL/GenBank/DDBJ databases">
        <authorList>
            <person name="Kim H."/>
        </authorList>
    </citation>
    <scope>NUCLEOTIDE SEQUENCE [LARGE SCALE GENOMIC DNA]</scope>
    <source>
        <strain evidence="2">F02</strain>
    </source>
</reference>
<name>A0A345DCW6_9BURK</name>
<dbReference type="AlphaFoldDB" id="A0A345DCW6"/>
<evidence type="ECO:0000313" key="2">
    <source>
        <dbReference type="Proteomes" id="UP000252182"/>
    </source>
</evidence>
<accession>A0A345DCW6</accession>
<evidence type="ECO:0000313" key="1">
    <source>
        <dbReference type="EMBL" id="AXF86204.1"/>
    </source>
</evidence>
<dbReference type="KEGG" id="hyf:DTO96_101950"/>
<keyword evidence="2" id="KW-1185">Reference proteome</keyword>
<proteinExistence type="predicted"/>